<evidence type="ECO:0000313" key="2">
    <source>
        <dbReference type="EMBL" id="KAH0466102.1"/>
    </source>
</evidence>
<evidence type="ECO:0000313" key="3">
    <source>
        <dbReference type="Proteomes" id="UP000775213"/>
    </source>
</evidence>
<keyword evidence="3" id="KW-1185">Reference proteome</keyword>
<dbReference type="EMBL" id="JAGFBR010000006">
    <property type="protein sequence ID" value="KAH0466102.1"/>
    <property type="molecule type" value="Genomic_DNA"/>
</dbReference>
<comment type="caution">
    <text evidence="2">The sequence shown here is derived from an EMBL/GenBank/DDBJ whole genome shotgun (WGS) entry which is preliminary data.</text>
</comment>
<protein>
    <submittedName>
        <fullName evidence="2">Uncharacterized protein</fullName>
    </submittedName>
</protein>
<reference evidence="2 3" key="1">
    <citation type="journal article" date="2021" name="Hortic Res">
        <title>Chromosome-scale assembly of the Dendrobium chrysotoxum genome enhances the understanding of orchid evolution.</title>
        <authorList>
            <person name="Zhang Y."/>
            <person name="Zhang G.Q."/>
            <person name="Zhang D."/>
            <person name="Liu X.D."/>
            <person name="Xu X.Y."/>
            <person name="Sun W.H."/>
            <person name="Yu X."/>
            <person name="Zhu X."/>
            <person name="Wang Z.W."/>
            <person name="Zhao X."/>
            <person name="Zhong W.Y."/>
            <person name="Chen H."/>
            <person name="Yin W.L."/>
            <person name="Huang T."/>
            <person name="Niu S.C."/>
            <person name="Liu Z.J."/>
        </authorList>
    </citation>
    <scope>NUCLEOTIDE SEQUENCE [LARGE SCALE GENOMIC DNA]</scope>
    <source>
        <strain evidence="2">Lindl</strain>
    </source>
</reference>
<feature type="compositionally biased region" description="Basic and acidic residues" evidence="1">
    <location>
        <begin position="15"/>
        <end position="95"/>
    </location>
</feature>
<organism evidence="2 3">
    <name type="scientific">Dendrobium chrysotoxum</name>
    <name type="common">Orchid</name>
    <dbReference type="NCBI Taxonomy" id="161865"/>
    <lineage>
        <taxon>Eukaryota</taxon>
        <taxon>Viridiplantae</taxon>
        <taxon>Streptophyta</taxon>
        <taxon>Embryophyta</taxon>
        <taxon>Tracheophyta</taxon>
        <taxon>Spermatophyta</taxon>
        <taxon>Magnoliopsida</taxon>
        <taxon>Liliopsida</taxon>
        <taxon>Asparagales</taxon>
        <taxon>Orchidaceae</taxon>
        <taxon>Epidendroideae</taxon>
        <taxon>Malaxideae</taxon>
        <taxon>Dendrobiinae</taxon>
        <taxon>Dendrobium</taxon>
    </lineage>
</organism>
<dbReference type="Proteomes" id="UP000775213">
    <property type="component" value="Unassembled WGS sequence"/>
</dbReference>
<dbReference type="AlphaFoldDB" id="A0AAV7HC87"/>
<gene>
    <name evidence="2" type="ORF">IEQ34_006205</name>
</gene>
<name>A0AAV7HC87_DENCH</name>
<sequence length="95" mass="10765">MSEGSNNRRRRESTKRRACESPATRIHDPLRSSPASDRESFWKPQSADRDLIGNQSKEEGASAGRKETSCTNERQDDGRKGGEEEKEGLRVDMRN</sequence>
<feature type="region of interest" description="Disordered" evidence="1">
    <location>
        <begin position="1"/>
        <end position="95"/>
    </location>
</feature>
<accession>A0AAV7HC87</accession>
<evidence type="ECO:0000256" key="1">
    <source>
        <dbReference type="SAM" id="MobiDB-lite"/>
    </source>
</evidence>
<proteinExistence type="predicted"/>